<evidence type="ECO:0000256" key="6">
    <source>
        <dbReference type="ARBA" id="ARBA00022692"/>
    </source>
</evidence>
<comment type="similarity">
    <text evidence="2">Belongs to the GSP K family.</text>
</comment>
<evidence type="ECO:0000256" key="3">
    <source>
        <dbReference type="ARBA" id="ARBA00022448"/>
    </source>
</evidence>
<evidence type="ECO:0000256" key="10">
    <source>
        <dbReference type="SAM" id="MobiDB-lite"/>
    </source>
</evidence>
<evidence type="ECO:0000256" key="11">
    <source>
        <dbReference type="SAM" id="Phobius"/>
    </source>
</evidence>
<reference evidence="14 15" key="1">
    <citation type="submission" date="2019-03" db="EMBL/GenBank/DDBJ databases">
        <title>Metabolic reconstructions from genomes of highly enriched 'Candidatus Accumulibacter' and 'Candidatus Competibacter' bioreactor populations.</title>
        <authorList>
            <person name="Annavajhala M.K."/>
            <person name="Welles L."/>
            <person name="Abbas B."/>
            <person name="Sorokin D."/>
            <person name="Park H."/>
            <person name="Van Loosdrecht M."/>
            <person name="Chandran K."/>
        </authorList>
    </citation>
    <scope>NUCLEOTIDE SEQUENCE [LARGE SCALE GENOMIC DNA]</scope>
    <source>
        <strain evidence="14 15">SBR_G</strain>
    </source>
</reference>
<keyword evidence="3" id="KW-0813">Transport</keyword>
<dbReference type="InterPro" id="IPR045584">
    <property type="entry name" value="Pilin-like"/>
</dbReference>
<accession>A0ABX1TLC1</accession>
<keyword evidence="8 11" id="KW-1133">Transmembrane helix</keyword>
<evidence type="ECO:0000256" key="1">
    <source>
        <dbReference type="ARBA" id="ARBA00004533"/>
    </source>
</evidence>
<dbReference type="PANTHER" id="PTHR38831:SF1">
    <property type="entry name" value="TYPE II SECRETION SYSTEM PROTEIN K-RELATED"/>
    <property type="match status" value="1"/>
</dbReference>
<feature type="compositionally biased region" description="Low complexity" evidence="10">
    <location>
        <begin position="164"/>
        <end position="200"/>
    </location>
</feature>
<proteinExistence type="inferred from homology"/>
<evidence type="ECO:0000256" key="9">
    <source>
        <dbReference type="ARBA" id="ARBA00023136"/>
    </source>
</evidence>
<comment type="subcellular location">
    <subcellularLocation>
        <location evidence="1">Cell inner membrane</location>
    </subcellularLocation>
</comment>
<dbReference type="InterPro" id="IPR005628">
    <property type="entry name" value="GspK"/>
</dbReference>
<dbReference type="PIRSF" id="PIRSF002786">
    <property type="entry name" value="XcpX"/>
    <property type="match status" value="1"/>
</dbReference>
<dbReference type="Pfam" id="PF03934">
    <property type="entry name" value="T2SSK"/>
    <property type="match status" value="1"/>
</dbReference>
<dbReference type="NCBIfam" id="NF037980">
    <property type="entry name" value="T2SS_GspK"/>
    <property type="match status" value="1"/>
</dbReference>
<sequence>MKSLGCFLWPADPGVGSVVPPSNRVARTGHQAGVALITVLLIVFLASVTATSLATLQQLAIRRSTVLQHQQQARLYTLGLEQWAMVILARDRQENKIDHPNETWAKLPLVLPVEGGELSGRISDLQGCFNLNNLWQPASGGQSPDPDANDRERPADGGEEQETESQTATEDPAAESSSAKPKSPVEPKSPAKPKQSQSKQGQIDQPQVQALQRLLESLELKPELAQAIVDWIDPDRDPLFPNGAEDSDYTVLNPAYLAANQPFTSVSELRLVKGVDREIYDKLAPYVCALPPGTTLNVNTALAPVLAALSDDGVDVTELKRLLETRPDEGYDKVDDFLNAANLTVNAELKAQLGVASQYFLLRAEARVGDGRAMLYSMLFRDEKGVRVLRRGFGNQD</sequence>
<name>A0ABX1TLC1_9GAMM</name>
<dbReference type="EMBL" id="SPMZ01000025">
    <property type="protein sequence ID" value="NMQ19354.1"/>
    <property type="molecule type" value="Genomic_DNA"/>
</dbReference>
<keyword evidence="4" id="KW-1003">Cell membrane</keyword>
<dbReference type="PANTHER" id="PTHR38831">
    <property type="entry name" value="TYPE II SECRETION SYSTEM PROTEIN K"/>
    <property type="match status" value="1"/>
</dbReference>
<feature type="transmembrane region" description="Helical" evidence="11">
    <location>
        <begin position="32"/>
        <end position="56"/>
    </location>
</feature>
<evidence type="ECO:0000259" key="12">
    <source>
        <dbReference type="Pfam" id="PF03934"/>
    </source>
</evidence>
<keyword evidence="15" id="KW-1185">Reference proteome</keyword>
<keyword evidence="9 11" id="KW-0472">Membrane</keyword>
<feature type="region of interest" description="Disordered" evidence="10">
    <location>
        <begin position="135"/>
        <end position="205"/>
    </location>
</feature>
<keyword evidence="7" id="KW-0653">Protein transport</keyword>
<dbReference type="InterPro" id="IPR038072">
    <property type="entry name" value="GspK_central_sf"/>
</dbReference>
<evidence type="ECO:0000256" key="4">
    <source>
        <dbReference type="ARBA" id="ARBA00022475"/>
    </source>
</evidence>
<keyword evidence="6 11" id="KW-0812">Transmembrane</keyword>
<evidence type="ECO:0000256" key="2">
    <source>
        <dbReference type="ARBA" id="ARBA00007246"/>
    </source>
</evidence>
<dbReference type="Proteomes" id="UP000760480">
    <property type="component" value="Unassembled WGS sequence"/>
</dbReference>
<dbReference type="SUPFAM" id="SSF158544">
    <property type="entry name" value="GspK insert domain-like"/>
    <property type="match status" value="2"/>
</dbReference>
<dbReference type="Gene3D" id="1.10.40.60">
    <property type="entry name" value="EpsJ-like"/>
    <property type="match status" value="2"/>
</dbReference>
<dbReference type="InterPro" id="IPR049179">
    <property type="entry name" value="T2SSK_SAM-like_2nd"/>
</dbReference>
<keyword evidence="5" id="KW-0997">Cell inner membrane</keyword>
<comment type="caution">
    <text evidence="14">The sequence shown here is derived from an EMBL/GenBank/DDBJ whole genome shotgun (WGS) entry which is preliminary data.</text>
</comment>
<evidence type="ECO:0008006" key="16">
    <source>
        <dbReference type="Google" id="ProtNLM"/>
    </source>
</evidence>
<protein>
    <recommendedName>
        <fullName evidence="16">Type II secretion system protein K</fullName>
    </recommendedName>
</protein>
<feature type="domain" description="T2SS protein K first SAM-like" evidence="13">
    <location>
        <begin position="199"/>
        <end position="291"/>
    </location>
</feature>
<evidence type="ECO:0000313" key="15">
    <source>
        <dbReference type="Proteomes" id="UP000760480"/>
    </source>
</evidence>
<evidence type="ECO:0000259" key="13">
    <source>
        <dbReference type="Pfam" id="PF21687"/>
    </source>
</evidence>
<evidence type="ECO:0000256" key="8">
    <source>
        <dbReference type="ARBA" id="ARBA00022989"/>
    </source>
</evidence>
<feature type="domain" description="T2SS protein K second SAM-like" evidence="12">
    <location>
        <begin position="296"/>
        <end position="355"/>
    </location>
</feature>
<evidence type="ECO:0000256" key="7">
    <source>
        <dbReference type="ARBA" id="ARBA00022927"/>
    </source>
</evidence>
<evidence type="ECO:0000256" key="5">
    <source>
        <dbReference type="ARBA" id="ARBA00022519"/>
    </source>
</evidence>
<gene>
    <name evidence="14" type="ORF">E4P82_09215</name>
</gene>
<dbReference type="Pfam" id="PF21687">
    <property type="entry name" value="T2SSK_1st"/>
    <property type="match status" value="1"/>
</dbReference>
<dbReference type="InterPro" id="IPR049031">
    <property type="entry name" value="T2SSK_SAM-like_1st"/>
</dbReference>
<evidence type="ECO:0000313" key="14">
    <source>
        <dbReference type="EMBL" id="NMQ19354.1"/>
    </source>
</evidence>
<dbReference type="SUPFAM" id="SSF54523">
    <property type="entry name" value="Pili subunits"/>
    <property type="match status" value="1"/>
</dbReference>
<organism evidence="14 15">
    <name type="scientific">Candidatus Competibacter phosphatis</name>
    <dbReference type="NCBI Taxonomy" id="221280"/>
    <lineage>
        <taxon>Bacteria</taxon>
        <taxon>Pseudomonadati</taxon>
        <taxon>Pseudomonadota</taxon>
        <taxon>Gammaproteobacteria</taxon>
        <taxon>Candidatus Competibacteraceae</taxon>
        <taxon>Candidatus Competibacter</taxon>
    </lineage>
</organism>